<evidence type="ECO:0000259" key="9">
    <source>
        <dbReference type="Pfam" id="PF02875"/>
    </source>
</evidence>
<keyword evidence="3 7" id="KW-0963">Cytoplasm</keyword>
<comment type="function">
    <text evidence="7 8">Cell wall formation. Catalyzes the addition of glutamate to the nucleotide precursor UDP-N-acetylmuramoyl-L-alanine (UMA).</text>
</comment>
<evidence type="ECO:0000256" key="7">
    <source>
        <dbReference type="HAMAP-Rule" id="MF_00639"/>
    </source>
</evidence>
<dbReference type="GO" id="GO:0005737">
    <property type="term" value="C:cytoplasm"/>
    <property type="evidence" value="ECO:0007669"/>
    <property type="project" value="UniProtKB-SubCell"/>
</dbReference>
<comment type="subcellular location">
    <subcellularLocation>
        <location evidence="1 7 8">Cytoplasm</location>
    </subcellularLocation>
</comment>
<evidence type="ECO:0000256" key="8">
    <source>
        <dbReference type="RuleBase" id="RU003664"/>
    </source>
</evidence>
<dbReference type="Gene3D" id="3.40.50.720">
    <property type="entry name" value="NAD(P)-binding Rossmann-like Domain"/>
    <property type="match status" value="1"/>
</dbReference>
<dbReference type="InterPro" id="IPR005762">
    <property type="entry name" value="MurD"/>
</dbReference>
<dbReference type="RefSeq" id="WP_107941067.1">
    <property type="nucleotide sequence ID" value="NZ_QANS01000005.1"/>
</dbReference>
<dbReference type="Pfam" id="PF21799">
    <property type="entry name" value="MurD-like_N"/>
    <property type="match status" value="1"/>
</dbReference>
<evidence type="ECO:0000256" key="3">
    <source>
        <dbReference type="ARBA" id="ARBA00022490"/>
    </source>
</evidence>
<comment type="caution">
    <text evidence="11">The sequence shown here is derived from an EMBL/GenBank/DDBJ whole genome shotgun (WGS) entry which is preliminary data.</text>
</comment>
<keyword evidence="7 8" id="KW-0132">Cell division</keyword>
<accession>A0A2T5MDP1</accession>
<gene>
    <name evidence="7" type="primary">murD</name>
    <name evidence="11" type="ORF">CJD38_14470</name>
</gene>
<dbReference type="InterPro" id="IPR036565">
    <property type="entry name" value="Mur-like_cat_sf"/>
</dbReference>
<dbReference type="GO" id="GO:0008764">
    <property type="term" value="F:UDP-N-acetylmuramoylalanine-D-glutamate ligase activity"/>
    <property type="evidence" value="ECO:0007669"/>
    <property type="project" value="UniProtKB-UniRule"/>
</dbReference>
<dbReference type="GO" id="GO:0051301">
    <property type="term" value="P:cell division"/>
    <property type="evidence" value="ECO:0007669"/>
    <property type="project" value="UniProtKB-KW"/>
</dbReference>
<evidence type="ECO:0000313" key="12">
    <source>
        <dbReference type="Proteomes" id="UP000244248"/>
    </source>
</evidence>
<dbReference type="EC" id="6.3.2.9" evidence="7 8"/>
<protein>
    <recommendedName>
        <fullName evidence="7 8">UDP-N-acetylmuramoylalanine--D-glutamate ligase</fullName>
        <ecNumber evidence="7 8">6.3.2.9</ecNumber>
    </recommendedName>
    <alternativeName>
        <fullName evidence="7">D-glutamic acid-adding enzyme</fullName>
    </alternativeName>
    <alternativeName>
        <fullName evidence="7">UDP-N-acetylmuramoyl-L-alanyl-D-glutamate synthetase</fullName>
    </alternativeName>
</protein>
<evidence type="ECO:0000256" key="6">
    <source>
        <dbReference type="ARBA" id="ARBA00022840"/>
    </source>
</evidence>
<keyword evidence="7 8" id="KW-0573">Peptidoglycan synthesis</keyword>
<evidence type="ECO:0000256" key="2">
    <source>
        <dbReference type="ARBA" id="ARBA00004752"/>
    </source>
</evidence>
<dbReference type="UniPathway" id="UPA00219"/>
<feature type="binding site" evidence="7">
    <location>
        <begin position="119"/>
        <end position="125"/>
    </location>
    <ligand>
        <name>ATP</name>
        <dbReference type="ChEBI" id="CHEBI:30616"/>
    </ligand>
</feature>
<dbReference type="Pfam" id="PF08245">
    <property type="entry name" value="Mur_ligase_M"/>
    <property type="match status" value="1"/>
</dbReference>
<dbReference type="Pfam" id="PF02875">
    <property type="entry name" value="Mur_ligase_C"/>
    <property type="match status" value="1"/>
</dbReference>
<sequence>MKRYNGQKMLVAGLGASGVAAVRYLLSEGADVSVWDATGTPPKLAEISSKISVDNNLCGKAVNALSLKTYQTAVLSPGISLASDLAVALQVAGVEIIGDIELFARAANDADVPVIGITGSNGKSTVTTLVGEMAKAAGLNVGVGGNLGPPALDLLKPDAQLYVLELSSFQLETTSSLRCKAATILNLSQDHLDRHVTMEHYGRIKATVFNHCEHSIANRDDAAVMALSPKSATTFGIDKPAAQQYGLAETAQGLSLVRGDEVVLPQSELKIFGLHNAANALAALALADAAGIPRVASVIALKAFAGLSHRCEFVAEVAGVSYFNDSKGTNVGSTVAAINGLPAPIVWLAGGQGKGQDFSELSEPLARKGRVAILFGEDAAKIEQDIAGALPVYREVDMFAALKRAHGIAVSGDRVLLSPACASFDQFKSYVDRGEQFRAAVKAL</sequence>
<feature type="domain" description="Mur ligase central" evidence="10">
    <location>
        <begin position="117"/>
        <end position="287"/>
    </location>
</feature>
<proteinExistence type="inferred from homology"/>
<dbReference type="Gene3D" id="3.90.190.20">
    <property type="entry name" value="Mur ligase, C-terminal domain"/>
    <property type="match status" value="1"/>
</dbReference>
<dbReference type="PANTHER" id="PTHR43692:SF1">
    <property type="entry name" value="UDP-N-ACETYLMURAMOYLALANINE--D-GLUTAMATE LIGASE"/>
    <property type="match status" value="1"/>
</dbReference>
<dbReference type="PANTHER" id="PTHR43692">
    <property type="entry name" value="UDP-N-ACETYLMURAMOYLALANINE--D-GLUTAMATE LIGASE"/>
    <property type="match status" value="1"/>
</dbReference>
<dbReference type="Proteomes" id="UP000244248">
    <property type="component" value="Unassembled WGS sequence"/>
</dbReference>
<comment type="pathway">
    <text evidence="2 7 8">Cell wall biogenesis; peptidoglycan biosynthesis.</text>
</comment>
<evidence type="ECO:0000256" key="4">
    <source>
        <dbReference type="ARBA" id="ARBA00022598"/>
    </source>
</evidence>
<dbReference type="Gene3D" id="3.40.1190.10">
    <property type="entry name" value="Mur-like, catalytic domain"/>
    <property type="match status" value="1"/>
</dbReference>
<organism evidence="11 12">
    <name type="scientific">Stenotrophobium rhamnosiphilum</name>
    <dbReference type="NCBI Taxonomy" id="2029166"/>
    <lineage>
        <taxon>Bacteria</taxon>
        <taxon>Pseudomonadati</taxon>
        <taxon>Pseudomonadota</taxon>
        <taxon>Gammaproteobacteria</taxon>
        <taxon>Nevskiales</taxon>
        <taxon>Nevskiaceae</taxon>
        <taxon>Stenotrophobium</taxon>
    </lineage>
</organism>
<dbReference type="OrthoDB" id="9809796at2"/>
<dbReference type="HAMAP" id="MF_00639">
    <property type="entry name" value="MurD"/>
    <property type="match status" value="1"/>
</dbReference>
<keyword evidence="5 7" id="KW-0547">Nucleotide-binding</keyword>
<comment type="catalytic activity">
    <reaction evidence="7 8">
        <text>UDP-N-acetyl-alpha-D-muramoyl-L-alanine + D-glutamate + ATP = UDP-N-acetyl-alpha-D-muramoyl-L-alanyl-D-glutamate + ADP + phosphate + H(+)</text>
        <dbReference type="Rhea" id="RHEA:16429"/>
        <dbReference type="ChEBI" id="CHEBI:15378"/>
        <dbReference type="ChEBI" id="CHEBI:29986"/>
        <dbReference type="ChEBI" id="CHEBI:30616"/>
        <dbReference type="ChEBI" id="CHEBI:43474"/>
        <dbReference type="ChEBI" id="CHEBI:83898"/>
        <dbReference type="ChEBI" id="CHEBI:83900"/>
        <dbReference type="ChEBI" id="CHEBI:456216"/>
        <dbReference type="EC" id="6.3.2.9"/>
    </reaction>
</comment>
<dbReference type="InterPro" id="IPR036615">
    <property type="entry name" value="Mur_ligase_C_dom_sf"/>
</dbReference>
<dbReference type="InterPro" id="IPR004101">
    <property type="entry name" value="Mur_ligase_C"/>
</dbReference>
<evidence type="ECO:0000259" key="10">
    <source>
        <dbReference type="Pfam" id="PF08245"/>
    </source>
</evidence>
<evidence type="ECO:0000256" key="1">
    <source>
        <dbReference type="ARBA" id="ARBA00004496"/>
    </source>
</evidence>
<feature type="domain" description="Mur ligase C-terminal" evidence="9">
    <location>
        <begin position="309"/>
        <end position="421"/>
    </location>
</feature>
<evidence type="ECO:0000313" key="11">
    <source>
        <dbReference type="EMBL" id="PTU30694.1"/>
    </source>
</evidence>
<dbReference type="AlphaFoldDB" id="A0A2T5MDP1"/>
<dbReference type="EMBL" id="QANS01000005">
    <property type="protein sequence ID" value="PTU30694.1"/>
    <property type="molecule type" value="Genomic_DNA"/>
</dbReference>
<keyword evidence="7 8" id="KW-0961">Cell wall biogenesis/degradation</keyword>
<keyword evidence="6 7" id="KW-0067">ATP-binding</keyword>
<comment type="similarity">
    <text evidence="7">Belongs to the MurCDEF family.</text>
</comment>
<dbReference type="InterPro" id="IPR013221">
    <property type="entry name" value="Mur_ligase_cen"/>
</dbReference>
<name>A0A2T5MDP1_9GAMM</name>
<dbReference type="GO" id="GO:0009252">
    <property type="term" value="P:peptidoglycan biosynthetic process"/>
    <property type="evidence" value="ECO:0007669"/>
    <property type="project" value="UniProtKB-UniRule"/>
</dbReference>
<dbReference type="NCBIfam" id="TIGR01087">
    <property type="entry name" value="murD"/>
    <property type="match status" value="1"/>
</dbReference>
<keyword evidence="12" id="KW-1185">Reference proteome</keyword>
<keyword evidence="4 7" id="KW-0436">Ligase</keyword>
<dbReference type="GO" id="GO:0005524">
    <property type="term" value="F:ATP binding"/>
    <property type="evidence" value="ECO:0007669"/>
    <property type="project" value="UniProtKB-UniRule"/>
</dbReference>
<dbReference type="SUPFAM" id="SSF53244">
    <property type="entry name" value="MurD-like peptide ligases, peptide-binding domain"/>
    <property type="match status" value="1"/>
</dbReference>
<reference evidence="11 12" key="1">
    <citation type="submission" date="2018-04" db="EMBL/GenBank/DDBJ databases">
        <title>Novel species isolated from glacier.</title>
        <authorList>
            <person name="Liu Q."/>
            <person name="Xin Y.-H."/>
        </authorList>
    </citation>
    <scope>NUCLEOTIDE SEQUENCE [LARGE SCALE GENOMIC DNA]</scope>
    <source>
        <strain evidence="11 12">GT1R17</strain>
    </source>
</reference>
<dbReference type="SUPFAM" id="SSF53623">
    <property type="entry name" value="MurD-like peptide ligases, catalytic domain"/>
    <property type="match status" value="1"/>
</dbReference>
<evidence type="ECO:0000256" key="5">
    <source>
        <dbReference type="ARBA" id="ARBA00022741"/>
    </source>
</evidence>
<keyword evidence="7 8" id="KW-0131">Cell cycle</keyword>
<dbReference type="GO" id="GO:0071555">
    <property type="term" value="P:cell wall organization"/>
    <property type="evidence" value="ECO:0007669"/>
    <property type="project" value="UniProtKB-KW"/>
</dbReference>
<dbReference type="GO" id="GO:0008360">
    <property type="term" value="P:regulation of cell shape"/>
    <property type="evidence" value="ECO:0007669"/>
    <property type="project" value="UniProtKB-KW"/>
</dbReference>
<dbReference type="SUPFAM" id="SSF51984">
    <property type="entry name" value="MurCD N-terminal domain"/>
    <property type="match status" value="1"/>
</dbReference>
<keyword evidence="7 8" id="KW-0133">Cell shape</keyword>